<dbReference type="EMBL" id="CT868668">
    <property type="protein sequence ID" value="CAK92397.1"/>
    <property type="molecule type" value="Genomic_DNA"/>
</dbReference>
<keyword evidence="3" id="KW-1185">Reference proteome</keyword>
<protein>
    <recommendedName>
        <fullName evidence="4">Mini antigen</fullName>
    </recommendedName>
</protein>
<evidence type="ECO:0000256" key="1">
    <source>
        <dbReference type="SAM" id="SignalP"/>
    </source>
</evidence>
<name>A0EAT0_PARTE</name>
<feature type="signal peptide" evidence="1">
    <location>
        <begin position="1"/>
        <end position="16"/>
    </location>
</feature>
<dbReference type="RefSeq" id="XP_001459794.1">
    <property type="nucleotide sequence ID" value="XM_001459757.1"/>
</dbReference>
<dbReference type="GeneID" id="5045575"/>
<organism evidence="2 3">
    <name type="scientific">Paramecium tetraurelia</name>
    <dbReference type="NCBI Taxonomy" id="5888"/>
    <lineage>
        <taxon>Eukaryota</taxon>
        <taxon>Sar</taxon>
        <taxon>Alveolata</taxon>
        <taxon>Ciliophora</taxon>
        <taxon>Intramacronucleata</taxon>
        <taxon>Oligohymenophorea</taxon>
        <taxon>Peniculida</taxon>
        <taxon>Parameciidae</taxon>
        <taxon>Paramecium</taxon>
    </lineage>
</organism>
<reference evidence="2 3" key="1">
    <citation type="journal article" date="2006" name="Nature">
        <title>Global trends of whole-genome duplications revealed by the ciliate Paramecium tetraurelia.</title>
        <authorList>
            <consortium name="Genoscope"/>
            <person name="Aury J.-M."/>
            <person name="Jaillon O."/>
            <person name="Duret L."/>
            <person name="Noel B."/>
            <person name="Jubin C."/>
            <person name="Porcel B.M."/>
            <person name="Segurens B."/>
            <person name="Daubin V."/>
            <person name="Anthouard V."/>
            <person name="Aiach N."/>
            <person name="Arnaiz O."/>
            <person name="Billaut A."/>
            <person name="Beisson J."/>
            <person name="Blanc I."/>
            <person name="Bouhouche K."/>
            <person name="Camara F."/>
            <person name="Duharcourt S."/>
            <person name="Guigo R."/>
            <person name="Gogendeau D."/>
            <person name="Katinka M."/>
            <person name="Keller A.-M."/>
            <person name="Kissmehl R."/>
            <person name="Klotz C."/>
            <person name="Koll F."/>
            <person name="Le Moue A."/>
            <person name="Lepere C."/>
            <person name="Malinsky S."/>
            <person name="Nowacki M."/>
            <person name="Nowak J.K."/>
            <person name="Plattner H."/>
            <person name="Poulain J."/>
            <person name="Ruiz F."/>
            <person name="Serrano V."/>
            <person name="Zagulski M."/>
            <person name="Dessen P."/>
            <person name="Betermier M."/>
            <person name="Weissenbach J."/>
            <person name="Scarpelli C."/>
            <person name="Schachter V."/>
            <person name="Sperling L."/>
            <person name="Meyer E."/>
            <person name="Cohen J."/>
            <person name="Wincker P."/>
        </authorList>
    </citation>
    <scope>NUCLEOTIDE SEQUENCE [LARGE SCALE GENOMIC DNA]</scope>
    <source>
        <strain evidence="2 3">Stock d4-2</strain>
    </source>
</reference>
<evidence type="ECO:0000313" key="3">
    <source>
        <dbReference type="Proteomes" id="UP000000600"/>
    </source>
</evidence>
<feature type="chain" id="PRO_5002624501" description="Mini antigen" evidence="1">
    <location>
        <begin position="17"/>
        <end position="266"/>
    </location>
</feature>
<dbReference type="InterPro" id="IPR002895">
    <property type="entry name" value="Paramecium_SA"/>
</dbReference>
<dbReference type="InParanoid" id="A0EAT0"/>
<keyword evidence="1" id="KW-0732">Signal</keyword>
<accession>A0EAT0</accession>
<dbReference type="OrthoDB" id="300631at2759"/>
<dbReference type="KEGG" id="ptm:GSPATT00025131001"/>
<dbReference type="HOGENOM" id="CLU_077273_0_0_1"/>
<evidence type="ECO:0000313" key="2">
    <source>
        <dbReference type="EMBL" id="CAK92397.1"/>
    </source>
</evidence>
<proteinExistence type="predicted"/>
<dbReference type="Proteomes" id="UP000000600">
    <property type="component" value="Unassembled WGS sequence"/>
</dbReference>
<dbReference type="Pfam" id="PF01508">
    <property type="entry name" value="Paramecium_SA"/>
    <property type="match status" value="1"/>
</dbReference>
<evidence type="ECO:0008006" key="4">
    <source>
        <dbReference type="Google" id="ProtNLM"/>
    </source>
</evidence>
<dbReference type="AlphaFoldDB" id="A0EAT0"/>
<gene>
    <name evidence="2" type="ORF">GSPATT00025131001</name>
</gene>
<sequence length="266" mass="29423">MKKFIPAIALISVTYAELTFNANNRCTCDDLTTQQDCSKSYPQCIWDEQGSSCSTVTCSSLIDQTNCALNEKCMWSGKGCVEFTFCNQLKGYSQRDCFKQSINCPQSDGKICAGSQALKSCSSYSDQETCDKTISSSGICDWSDSGCSSITSCGQLNSKNCFRGGDACIWNITSNTCTEDSCNQFQSKSTCKYYQTQLDELVFQLCEWDATNSKCNDANDTSALTENTCYNQTLYTHRWSSSSNSCQACEGKIIYMVIMAILIIMI</sequence>